<organism evidence="2 3">
    <name type="scientific">Natrinema zhouii</name>
    <dbReference type="NCBI Taxonomy" id="1710539"/>
    <lineage>
        <taxon>Archaea</taxon>
        <taxon>Methanobacteriati</taxon>
        <taxon>Methanobacteriota</taxon>
        <taxon>Stenosarchaea group</taxon>
        <taxon>Halobacteria</taxon>
        <taxon>Halobacteriales</taxon>
        <taxon>Natrialbaceae</taxon>
        <taxon>Natrinema</taxon>
    </lineage>
</organism>
<dbReference type="RefSeq" id="WP_180842904.1">
    <property type="nucleotide sequence ID" value="NZ_CP059154.1"/>
</dbReference>
<evidence type="ECO:0000313" key="3">
    <source>
        <dbReference type="Proteomes" id="UP000510869"/>
    </source>
</evidence>
<reference evidence="2 3" key="1">
    <citation type="submission" date="2020-07" db="EMBL/GenBank/DDBJ databases">
        <title>Natrinema (YPL30) sp. nov. and Haloterrigena xxxxxx (YPL8) sp. nov., isolated from a salt mine.</title>
        <authorList>
            <person name="Cui H."/>
        </authorList>
    </citation>
    <scope>NUCLEOTIDE SEQUENCE [LARGE SCALE GENOMIC DNA]</scope>
    <source>
        <strain evidence="2 3">YPL13</strain>
    </source>
</reference>
<proteinExistence type="predicted"/>
<evidence type="ECO:0000256" key="1">
    <source>
        <dbReference type="SAM" id="MobiDB-lite"/>
    </source>
</evidence>
<name>A0A7D6GX43_9EURY</name>
<dbReference type="Proteomes" id="UP000510869">
    <property type="component" value="Chromosome"/>
</dbReference>
<evidence type="ECO:0000313" key="2">
    <source>
        <dbReference type="EMBL" id="QLK27744.1"/>
    </source>
</evidence>
<feature type="compositionally biased region" description="Gly residues" evidence="1">
    <location>
        <begin position="43"/>
        <end position="52"/>
    </location>
</feature>
<sequence length="248" mass="26522">MDKLRGQSGLDRLLNTRLTAHTLLTLAVVLSVALAGCTGMAGVGDGGNGENDGSGSSDADGDEFNSMVDADDDWFNLSRPGHYTFDLAGMDEETGEQVTGHLVYDIEDAGEEVTVSVDYEFGGEQYQSTITSPGDEVRGQLFLTPAHAPVLALQSASILYYFEMGFTNPSVGNRKQTTTDEGTQVTEVTEERSYAGLECVFVETTVDGELSQQSCLRGSDGGSAPYVASYTDEGELDLEVELVEYESN</sequence>
<dbReference type="AlphaFoldDB" id="A0A7D6GX43"/>
<dbReference type="OrthoDB" id="214664at2157"/>
<gene>
    <name evidence="2" type="ORF">HYG81_09130</name>
</gene>
<keyword evidence="3" id="KW-1185">Reference proteome</keyword>
<accession>A0A7D6GX43</accession>
<feature type="region of interest" description="Disordered" evidence="1">
    <location>
        <begin position="43"/>
        <end position="63"/>
    </location>
</feature>
<dbReference type="EMBL" id="CP059154">
    <property type="protein sequence ID" value="QLK27744.1"/>
    <property type="molecule type" value="Genomic_DNA"/>
</dbReference>
<dbReference type="KEGG" id="nay:HYG81_09130"/>
<protein>
    <submittedName>
        <fullName evidence="2">Uncharacterized protein</fullName>
    </submittedName>
</protein>
<dbReference type="GeneID" id="56143365"/>